<proteinExistence type="predicted"/>
<gene>
    <name evidence="10" type="ORF">LX69_01880</name>
</gene>
<dbReference type="InterPro" id="IPR006390">
    <property type="entry name" value="DHP_synth_dom"/>
</dbReference>
<comment type="cofactor">
    <cofactor evidence="2">
        <name>Mg(2+)</name>
        <dbReference type="ChEBI" id="CHEBI:18420"/>
    </cofactor>
</comment>
<evidence type="ECO:0000256" key="1">
    <source>
        <dbReference type="ARBA" id="ARBA00000012"/>
    </source>
</evidence>
<comment type="caution">
    <text evidence="10">The sequence shown here is derived from an EMBL/GenBank/DDBJ whole genome shotgun (WGS) entry which is preliminary data.</text>
</comment>
<dbReference type="CDD" id="cd00739">
    <property type="entry name" value="DHPS"/>
    <property type="match status" value="1"/>
</dbReference>
<dbReference type="NCBIfam" id="TIGR01496">
    <property type="entry name" value="DHPS"/>
    <property type="match status" value="1"/>
</dbReference>
<dbReference type="PROSITE" id="PS50972">
    <property type="entry name" value="PTERIN_BINDING"/>
    <property type="match status" value="1"/>
</dbReference>
<dbReference type="OrthoDB" id="9811744at2"/>
<evidence type="ECO:0000256" key="5">
    <source>
        <dbReference type="ARBA" id="ARBA00022679"/>
    </source>
</evidence>
<keyword evidence="5" id="KW-0808">Transferase</keyword>
<protein>
    <recommendedName>
        <fullName evidence="4">dihydropteroate synthase</fullName>
        <ecNumber evidence="4">2.5.1.15</ecNumber>
    </recommendedName>
</protein>
<evidence type="ECO:0000256" key="6">
    <source>
        <dbReference type="ARBA" id="ARBA00022723"/>
    </source>
</evidence>
<keyword evidence="8" id="KW-0289">Folate biosynthesis</keyword>
<dbReference type="PANTHER" id="PTHR20941">
    <property type="entry name" value="FOLATE SYNTHESIS PROTEINS"/>
    <property type="match status" value="1"/>
</dbReference>
<dbReference type="InterPro" id="IPR000489">
    <property type="entry name" value="Pterin-binding_dom"/>
</dbReference>
<dbReference type="PANTHER" id="PTHR20941:SF1">
    <property type="entry name" value="FOLIC ACID SYNTHESIS PROTEIN FOL1"/>
    <property type="match status" value="1"/>
</dbReference>
<evidence type="ECO:0000256" key="2">
    <source>
        <dbReference type="ARBA" id="ARBA00001946"/>
    </source>
</evidence>
<dbReference type="Pfam" id="PF00809">
    <property type="entry name" value="Pterin_bind"/>
    <property type="match status" value="1"/>
</dbReference>
<dbReference type="SUPFAM" id="SSF51717">
    <property type="entry name" value="Dihydropteroate synthetase-like"/>
    <property type="match status" value="1"/>
</dbReference>
<accession>A0A2W7NSW5</accession>
<comment type="pathway">
    <text evidence="3">Cofactor biosynthesis; tetrahydrofolate biosynthesis; 7,8-dihydrofolate from 2-amino-4-hydroxy-6-hydroxymethyl-7,8-dihydropteridine diphosphate and 4-aminobenzoate: step 1/2.</text>
</comment>
<comment type="catalytic activity">
    <reaction evidence="1">
        <text>(7,8-dihydropterin-6-yl)methyl diphosphate + 4-aminobenzoate = 7,8-dihydropteroate + diphosphate</text>
        <dbReference type="Rhea" id="RHEA:19949"/>
        <dbReference type="ChEBI" id="CHEBI:17836"/>
        <dbReference type="ChEBI" id="CHEBI:17839"/>
        <dbReference type="ChEBI" id="CHEBI:33019"/>
        <dbReference type="ChEBI" id="CHEBI:72950"/>
        <dbReference type="EC" id="2.5.1.15"/>
    </reaction>
</comment>
<dbReference type="RefSeq" id="WP_111445743.1">
    <property type="nucleotide sequence ID" value="NZ_QKZK01000013.1"/>
</dbReference>
<dbReference type="InterPro" id="IPR011005">
    <property type="entry name" value="Dihydropteroate_synth-like_sf"/>
</dbReference>
<keyword evidence="6" id="KW-0479">Metal-binding</keyword>
<dbReference type="Gene3D" id="3.20.20.20">
    <property type="entry name" value="Dihydropteroate synthase-like"/>
    <property type="match status" value="1"/>
</dbReference>
<dbReference type="GO" id="GO:0046654">
    <property type="term" value="P:tetrahydrofolate biosynthetic process"/>
    <property type="evidence" value="ECO:0007669"/>
    <property type="project" value="TreeGrafter"/>
</dbReference>
<reference evidence="10 11" key="1">
    <citation type="submission" date="2018-06" db="EMBL/GenBank/DDBJ databases">
        <title>Genomic Encyclopedia of Archaeal and Bacterial Type Strains, Phase II (KMG-II): from individual species to whole genera.</title>
        <authorList>
            <person name="Goeker M."/>
        </authorList>
    </citation>
    <scope>NUCLEOTIDE SEQUENCE [LARGE SCALE GENOMIC DNA]</scope>
    <source>
        <strain evidence="10 11">DSM 6779</strain>
    </source>
</reference>
<dbReference type="EMBL" id="QKZK01000013">
    <property type="protein sequence ID" value="PZX16386.1"/>
    <property type="molecule type" value="Genomic_DNA"/>
</dbReference>
<dbReference type="PROSITE" id="PS00793">
    <property type="entry name" value="DHPS_2"/>
    <property type="match status" value="1"/>
</dbReference>
<dbReference type="Proteomes" id="UP000249239">
    <property type="component" value="Unassembled WGS sequence"/>
</dbReference>
<dbReference type="GO" id="GO:0004156">
    <property type="term" value="F:dihydropteroate synthase activity"/>
    <property type="evidence" value="ECO:0007669"/>
    <property type="project" value="UniProtKB-EC"/>
</dbReference>
<evidence type="ECO:0000256" key="7">
    <source>
        <dbReference type="ARBA" id="ARBA00022842"/>
    </source>
</evidence>
<evidence type="ECO:0000313" key="10">
    <source>
        <dbReference type="EMBL" id="PZX16386.1"/>
    </source>
</evidence>
<organism evidence="10 11">
    <name type="scientific">Breznakibacter xylanolyticus</name>
    <dbReference type="NCBI Taxonomy" id="990"/>
    <lineage>
        <taxon>Bacteria</taxon>
        <taxon>Pseudomonadati</taxon>
        <taxon>Bacteroidota</taxon>
        <taxon>Bacteroidia</taxon>
        <taxon>Marinilabiliales</taxon>
        <taxon>Marinilabiliaceae</taxon>
        <taxon>Breznakibacter</taxon>
    </lineage>
</organism>
<evidence type="ECO:0000259" key="9">
    <source>
        <dbReference type="PROSITE" id="PS50972"/>
    </source>
</evidence>
<dbReference type="InterPro" id="IPR045031">
    <property type="entry name" value="DHP_synth-like"/>
</dbReference>
<sequence>MTQTQHIPPISTLNAGGTLLDLSTPLVMGIVNITPDSFHAPSRVNQQHDIVERVREMLHQGADIIDVGAYSSRPGADDITVEEEIARLDTALSVIRENFPDCIISIDTFRSAVATYAIDRYGVNIINDISGGMADEAMISAIAHQNVAYVLMHMQGSPQTMQQHTTYVDLMNDIMLFFARQLEKLTYAGIGDIIIDPGFGFSKNTEQNFELLNRLDEFCRLGYPVLAGLSRKSMIWKTLDITPADALNGTTALNSVALLKGAKILRVHDVAEARQCITLMQQLEKR</sequence>
<dbReference type="GO" id="GO:0046872">
    <property type="term" value="F:metal ion binding"/>
    <property type="evidence" value="ECO:0007669"/>
    <property type="project" value="UniProtKB-KW"/>
</dbReference>
<keyword evidence="11" id="KW-1185">Reference proteome</keyword>
<name>A0A2W7NSW5_9BACT</name>
<dbReference type="GO" id="GO:0005829">
    <property type="term" value="C:cytosol"/>
    <property type="evidence" value="ECO:0007669"/>
    <property type="project" value="TreeGrafter"/>
</dbReference>
<dbReference type="AlphaFoldDB" id="A0A2W7NSW5"/>
<evidence type="ECO:0000256" key="3">
    <source>
        <dbReference type="ARBA" id="ARBA00004763"/>
    </source>
</evidence>
<evidence type="ECO:0000256" key="4">
    <source>
        <dbReference type="ARBA" id="ARBA00012458"/>
    </source>
</evidence>
<evidence type="ECO:0000313" key="11">
    <source>
        <dbReference type="Proteomes" id="UP000249239"/>
    </source>
</evidence>
<dbReference type="GO" id="GO:0046656">
    <property type="term" value="P:folic acid biosynthetic process"/>
    <property type="evidence" value="ECO:0007669"/>
    <property type="project" value="UniProtKB-KW"/>
</dbReference>
<feature type="domain" description="Pterin-binding" evidence="9">
    <location>
        <begin position="25"/>
        <end position="278"/>
    </location>
</feature>
<dbReference type="EC" id="2.5.1.15" evidence="4"/>
<evidence type="ECO:0000256" key="8">
    <source>
        <dbReference type="ARBA" id="ARBA00022909"/>
    </source>
</evidence>
<keyword evidence="7" id="KW-0460">Magnesium</keyword>